<comment type="similarity">
    <text evidence="1">Belongs to the DNA photolyase class-1 family.</text>
</comment>
<dbReference type="GO" id="GO:0006950">
    <property type="term" value="P:response to stress"/>
    <property type="evidence" value="ECO:0007669"/>
    <property type="project" value="UniProtKB-ARBA"/>
</dbReference>
<dbReference type="InterPro" id="IPR018394">
    <property type="entry name" value="DNA_photolyase_1_CS_C"/>
</dbReference>
<gene>
    <name evidence="9" type="ORF">BJ085DRAFT_17980</name>
</gene>
<evidence type="ECO:0000256" key="6">
    <source>
        <dbReference type="PIRSR" id="PIRSR602081-2"/>
    </source>
</evidence>
<feature type="site" description="Electron transfer via tryptophanyl radical" evidence="6">
    <location>
        <position position="363"/>
    </location>
</feature>
<dbReference type="SUPFAM" id="SSF52425">
    <property type="entry name" value="Cryptochrome/photolyase, N-terminal domain"/>
    <property type="match status" value="1"/>
</dbReference>
<evidence type="ECO:0000313" key="9">
    <source>
        <dbReference type="EMBL" id="RKP40130.1"/>
    </source>
</evidence>
<keyword evidence="3 5" id="KW-0274">FAD</keyword>
<dbReference type="Gene3D" id="3.40.50.620">
    <property type="entry name" value="HUPs"/>
    <property type="match status" value="2"/>
</dbReference>
<dbReference type="EMBL" id="ML002224">
    <property type="protein sequence ID" value="RKP40130.1"/>
    <property type="molecule type" value="Genomic_DNA"/>
</dbReference>
<dbReference type="Pfam" id="PF00875">
    <property type="entry name" value="DNA_photolyase"/>
    <property type="match status" value="1"/>
</dbReference>
<dbReference type="AlphaFoldDB" id="A0A4Q0A4E5"/>
<sequence length="542" mass="62196">MWFRTDFRVSDNTALHYAIANSRHAKGQVIALYVVSPEEWLLHGVGPIKLDFWFRNLECLHEELALRDIPLVILTARRAADVPHIVTSFCRRMHALHLFFNIEYEVDELARDQRAIELLNSTGGRPAEALHANGSPPASTTPTGSPPIHVHQFHDQCIVEPGTVLTNEDRPYSVYSPFRRKWYQVFAQNPDFQRLLPAPGIPSPMDRTLNFQKRHPALFLTAKQFSSYWAELRGLLPVDLQLDPEASRQAGQRYGVGEKHAQTLLADFTRLVLSQYKERRDFFGDDAGTSRLSTYLASGIISPRQCLHAAVDHNDQRLECGDPGAVHWIQELIWREFYRHVLVAFPRVCKNRAFNPRGDGIQWNDNPEGYKRWCEGMTGYPIVDAGMRYLNAIGWLHNRLRMVVAMFLTKDLLIDWRLGEKHFNRYLIDSDFASNNGGWQWSGSTGTDAQPYFRVFNPLLQSEKFDPSGRFIAQWVPELKPLYDKGIKRTADSKSKLPIHAPYERLSTTEFKSLGYPKPIVEHHKAKDIAIKVFEAALKKKP</sequence>
<dbReference type="PANTHER" id="PTHR11455:SF18">
    <property type="entry name" value="SI:CH1073-390K14.1"/>
    <property type="match status" value="1"/>
</dbReference>
<feature type="site" description="Electron transfer via tryptophanyl radical" evidence="6">
    <location>
        <position position="416"/>
    </location>
</feature>
<feature type="site" description="Electron transfer via tryptophanyl radical" evidence="6">
    <location>
        <position position="439"/>
    </location>
</feature>
<evidence type="ECO:0000259" key="8">
    <source>
        <dbReference type="PROSITE" id="PS51645"/>
    </source>
</evidence>
<dbReference type="InterPro" id="IPR014729">
    <property type="entry name" value="Rossmann-like_a/b/a_fold"/>
</dbReference>
<evidence type="ECO:0000256" key="5">
    <source>
        <dbReference type="PIRSR" id="PIRSR602081-1"/>
    </source>
</evidence>
<dbReference type="Proteomes" id="UP000268162">
    <property type="component" value="Unassembled WGS sequence"/>
</dbReference>
<evidence type="ECO:0000313" key="10">
    <source>
        <dbReference type="Proteomes" id="UP000268162"/>
    </source>
</evidence>
<feature type="region of interest" description="Disordered" evidence="7">
    <location>
        <begin position="126"/>
        <end position="147"/>
    </location>
</feature>
<comment type="cofactor">
    <cofactor evidence="5">
        <name>FAD</name>
        <dbReference type="ChEBI" id="CHEBI:57692"/>
    </cofactor>
    <text evidence="5">Binds 1 FAD per subunit.</text>
</comment>
<feature type="binding site" evidence="5">
    <location>
        <position position="276"/>
    </location>
    <ligand>
        <name>FAD</name>
        <dbReference type="ChEBI" id="CHEBI:57692"/>
    </ligand>
</feature>
<reference evidence="10" key="1">
    <citation type="journal article" date="2018" name="Nat. Microbiol.">
        <title>Leveraging single-cell genomics to expand the fungal tree of life.</title>
        <authorList>
            <person name="Ahrendt S.R."/>
            <person name="Quandt C.A."/>
            <person name="Ciobanu D."/>
            <person name="Clum A."/>
            <person name="Salamov A."/>
            <person name="Andreopoulos B."/>
            <person name="Cheng J.F."/>
            <person name="Woyke T."/>
            <person name="Pelin A."/>
            <person name="Henrissat B."/>
            <person name="Reynolds N.K."/>
            <person name="Benny G.L."/>
            <person name="Smith M.E."/>
            <person name="James T.Y."/>
            <person name="Grigoriev I.V."/>
        </authorList>
    </citation>
    <scope>NUCLEOTIDE SEQUENCE [LARGE SCALE GENOMIC DNA]</scope>
    <source>
        <strain evidence="10">RSA 468</strain>
    </source>
</reference>
<name>A0A4Q0A4E5_9FUNG</name>
<dbReference type="PROSITE" id="PS00394">
    <property type="entry name" value="DNA_PHOTOLYASES_1_1"/>
    <property type="match status" value="1"/>
</dbReference>
<dbReference type="GO" id="GO:0005634">
    <property type="term" value="C:nucleus"/>
    <property type="evidence" value="ECO:0007669"/>
    <property type="project" value="TreeGrafter"/>
</dbReference>
<keyword evidence="2 5" id="KW-0285">Flavoprotein</keyword>
<dbReference type="InterPro" id="IPR036155">
    <property type="entry name" value="Crypto/Photolyase_N_sf"/>
</dbReference>
<evidence type="ECO:0000256" key="7">
    <source>
        <dbReference type="SAM" id="MobiDB-lite"/>
    </source>
</evidence>
<dbReference type="InterPro" id="IPR006050">
    <property type="entry name" value="DNA_photolyase_N"/>
</dbReference>
<dbReference type="GO" id="GO:0071949">
    <property type="term" value="F:FAD binding"/>
    <property type="evidence" value="ECO:0007669"/>
    <property type="project" value="TreeGrafter"/>
</dbReference>
<dbReference type="PANTHER" id="PTHR11455">
    <property type="entry name" value="CRYPTOCHROME"/>
    <property type="match status" value="1"/>
</dbReference>
<feature type="binding site" evidence="5">
    <location>
        <position position="328"/>
    </location>
    <ligand>
        <name>FAD</name>
        <dbReference type="ChEBI" id="CHEBI:57692"/>
    </ligand>
</feature>
<accession>A0A4Q0A4E5</accession>
<dbReference type="InterPro" id="IPR005101">
    <property type="entry name" value="Cryptochr/Photolyase_FAD-bd"/>
</dbReference>
<dbReference type="GO" id="GO:0006139">
    <property type="term" value="P:nucleobase-containing compound metabolic process"/>
    <property type="evidence" value="ECO:0007669"/>
    <property type="project" value="UniProtKB-ARBA"/>
</dbReference>
<dbReference type="GO" id="GO:0005737">
    <property type="term" value="C:cytoplasm"/>
    <property type="evidence" value="ECO:0007669"/>
    <property type="project" value="TreeGrafter"/>
</dbReference>
<keyword evidence="10" id="KW-1185">Reference proteome</keyword>
<dbReference type="PRINTS" id="PR00147">
    <property type="entry name" value="DNAPHOTLYASE"/>
</dbReference>
<evidence type="ECO:0000256" key="3">
    <source>
        <dbReference type="ARBA" id="ARBA00022827"/>
    </source>
</evidence>
<feature type="domain" description="Photolyase/cryptochrome alpha/beta" evidence="8">
    <location>
        <begin position="1"/>
        <end position="135"/>
    </location>
</feature>
<organism evidence="9 10">
    <name type="scientific">Dimargaris cristalligena</name>
    <dbReference type="NCBI Taxonomy" id="215637"/>
    <lineage>
        <taxon>Eukaryota</taxon>
        <taxon>Fungi</taxon>
        <taxon>Fungi incertae sedis</taxon>
        <taxon>Zoopagomycota</taxon>
        <taxon>Kickxellomycotina</taxon>
        <taxon>Dimargaritomycetes</taxon>
        <taxon>Dimargaritales</taxon>
        <taxon>Dimargaritaceae</taxon>
        <taxon>Dimargaris</taxon>
    </lineage>
</organism>
<keyword evidence="9" id="KW-0456">Lyase</keyword>
<dbReference type="InterPro" id="IPR036134">
    <property type="entry name" value="Crypto/Photolyase_FAD-like_sf"/>
</dbReference>
<dbReference type="Pfam" id="PF03441">
    <property type="entry name" value="FAD_binding_7"/>
    <property type="match status" value="1"/>
</dbReference>
<dbReference type="SUPFAM" id="SSF48173">
    <property type="entry name" value="Cryptochrome/photolyase FAD-binding domain"/>
    <property type="match status" value="1"/>
</dbReference>
<dbReference type="InterPro" id="IPR002081">
    <property type="entry name" value="Cryptochrome/DNA_photolyase_1"/>
</dbReference>
<feature type="binding site" evidence="5">
    <location>
        <begin position="429"/>
        <end position="431"/>
    </location>
    <ligand>
        <name>FAD</name>
        <dbReference type="ChEBI" id="CHEBI:57692"/>
    </ligand>
</feature>
<dbReference type="Gene3D" id="1.10.579.10">
    <property type="entry name" value="DNA Cyclobutane Dipyrimidine Photolyase, subunit A, domain 3"/>
    <property type="match status" value="1"/>
</dbReference>
<feature type="compositionally biased region" description="Low complexity" evidence="7">
    <location>
        <begin position="134"/>
        <end position="147"/>
    </location>
</feature>
<proteinExistence type="inferred from homology"/>
<keyword evidence="4" id="KW-0157">Chromophore</keyword>
<dbReference type="GO" id="GO:0003677">
    <property type="term" value="F:DNA binding"/>
    <property type="evidence" value="ECO:0007669"/>
    <property type="project" value="TreeGrafter"/>
</dbReference>
<feature type="binding site" evidence="5">
    <location>
        <begin position="289"/>
        <end position="293"/>
    </location>
    <ligand>
        <name>FAD</name>
        <dbReference type="ChEBI" id="CHEBI:57692"/>
    </ligand>
</feature>
<evidence type="ECO:0000256" key="1">
    <source>
        <dbReference type="ARBA" id="ARBA00005862"/>
    </source>
</evidence>
<dbReference type="GO" id="GO:0032922">
    <property type="term" value="P:circadian regulation of gene expression"/>
    <property type="evidence" value="ECO:0007669"/>
    <property type="project" value="TreeGrafter"/>
</dbReference>
<dbReference type="Gene3D" id="1.25.40.80">
    <property type="match status" value="1"/>
</dbReference>
<protein>
    <submittedName>
        <fullName evidence="9">DNA photolyase, FAD-binding/Cryptochrome</fullName>
    </submittedName>
</protein>
<dbReference type="GO" id="GO:0043153">
    <property type="term" value="P:entrainment of circadian clock by photoperiod"/>
    <property type="evidence" value="ECO:0007669"/>
    <property type="project" value="TreeGrafter"/>
</dbReference>
<dbReference type="PROSITE" id="PS51645">
    <property type="entry name" value="PHR_CRY_ALPHA_BETA"/>
    <property type="match status" value="1"/>
</dbReference>
<dbReference type="GO" id="GO:0003904">
    <property type="term" value="F:deoxyribodipyrimidine photo-lyase activity"/>
    <property type="evidence" value="ECO:0007669"/>
    <property type="project" value="TreeGrafter"/>
</dbReference>
<evidence type="ECO:0000256" key="2">
    <source>
        <dbReference type="ARBA" id="ARBA00022630"/>
    </source>
</evidence>
<evidence type="ECO:0000256" key="4">
    <source>
        <dbReference type="ARBA" id="ARBA00022991"/>
    </source>
</evidence>
<dbReference type="STRING" id="215637.A0A4Q0A4E5"/>
<feature type="binding site" evidence="5">
    <location>
        <begin position="331"/>
        <end position="338"/>
    </location>
    <ligand>
        <name>FAD</name>
        <dbReference type="ChEBI" id="CHEBI:57692"/>
    </ligand>
</feature>